<evidence type="ECO:0000313" key="2">
    <source>
        <dbReference type="Proteomes" id="UP000063063"/>
    </source>
</evidence>
<gene>
    <name evidence="1" type="ORF">LPMP_271800</name>
</gene>
<name>A0AC62A4X1_LEIPA</name>
<proteinExistence type="predicted"/>
<dbReference type="EMBL" id="CP009396">
    <property type="protein sequence ID" value="XUY36917.1"/>
    <property type="molecule type" value="Genomic_DNA"/>
</dbReference>
<protein>
    <submittedName>
        <fullName evidence="1">Uncharacterized protein</fullName>
    </submittedName>
</protein>
<organism evidence="1 2">
    <name type="scientific">Leishmania panamensis</name>
    <dbReference type="NCBI Taxonomy" id="5679"/>
    <lineage>
        <taxon>Eukaryota</taxon>
        <taxon>Discoba</taxon>
        <taxon>Euglenozoa</taxon>
        <taxon>Kinetoplastea</taxon>
        <taxon>Metakinetoplastina</taxon>
        <taxon>Trypanosomatida</taxon>
        <taxon>Trypanosomatidae</taxon>
        <taxon>Leishmaniinae</taxon>
        <taxon>Leishmania</taxon>
        <taxon>Leishmania guyanensis species complex</taxon>
    </lineage>
</organism>
<evidence type="ECO:0000313" key="1">
    <source>
        <dbReference type="EMBL" id="XUY36917.1"/>
    </source>
</evidence>
<accession>A0AC62A4X1</accession>
<sequence>MWGNDFYKAGAHQQPSLRHDGLPTSFASPSYTAQPARPLPAGVLSADLARPISVRELAHSRVPAVPPPPAVPPAPRRSPAMTGFAGFGIPTSPIIYAATSGVSTLPPLSTRADASDLMSLAHRDIDNLSGDDLYNYASHLQGASKQYSEHLLEAYTRRDQYRREVARLKEELHSKYLQIDVLRREQERASEALVKVREDNAQLHQKLAESEGHVRNMQAKVSVLSGADPSAAVHFYQSQLVLKDAQLRELQQQCEREAAASSQRHSSSATAAEHGRRSINVSGEGAAVPQISPLRDLPSTRKVHNGSEAASTALHTALEELQHLNTSLSRRLEEEHAAHKAALAVHAEENATATADRAELLDTIAQLRQQCTEMQSTEDELVAALTQRAPISKEGYAALQTSYNDLTAALAKAEDQIAALHVKEQQYHQSAQQAQEELRHSLTTGLEERQELQARNEQMQSLATDLQRELELAERANQLRQEQLDAAVSGNQQLAENLRTTQEQLLGATAELQDLCNTRGSLESQLRELRQRIEEFEQEDQRRRQQHRDVEGGAMFSYTPAASAESETVKTREALEDELATLRSQRDALVGDRDEIISEVRRLQEDRLALLRSPLPQAEEVLQKHLSTVKATLGTHADDEEVPQQEDIAALEAARHCIEQLKETIATLQSERVRVEAELQAKIKALEAELASQSRALSDAEDAAAAQRAHLEGIMVALRDELVATQEQQLQLITSEEAQRGRCAEQQRAVEHLQAQVAQLQMAGQDSANSLATTWHAQSPVPAKSDLSTMNAALESLAHQLEDAQYRAEELSAEHARTLEELARATRTAAELEARAADAESRREAAHAAAEGTEVELTARIAALATENAQLKEKLSASRAAVTTFASKQTDGESTAASLEERCATEARRREAAEAEALALRETLDRTGAELTEVLQRSEGVQSTLTRTVDRLAEQEALVGVLGAENMRLQDELTAVRESILLLTSERDALGEETAQLHGKLAAAESRMSDAAAAQQRLEVRLEEAEAAVRSKAVELGTVFAALDQTASEVCGAEQQLRVYAEAKEELSAEHARTLEELARATRTAAELEARAADAESRREAAHAAAEGTEVELTARIAALATENAQLKEKLSASRAAVTTFASKQTDGESTAASLEERCATEARRREAAEAEALALRETLDRTGAELTEVLQRSEGVQSTLTRTVDRLAEQEALVGVLGAENMRLQDELTAVRESILLLTSERDALGEETAQLHGKLAAAESRMSDAAAAQQRLEVRLEEAEAAVRSKAVELGTVFAALDQTASEVCGAEQQLRVYAEAKEELSAEHARTLEELARATRTAAELEARAADAESRREAAHAAAEGTEVELTARIAALATENAQLKEKLSASRAAVTTFASKQTDGESTAASLEERCATEARRREAAEAEALALRETLDRTGAELTEVLQRSEGVQSTLTRTVDRLAEQEALVGVLGAENMRLQDELTAVRESILLLTSERDALGEETAQLHGKLAAAESRMSDAAAAQQRLEVRLEEAEAAVRSKAVELGTVFAALDQTASEVCGAEQQLRVYAEAKEELSAEHARTLEELARATRTAAELEARAADAESRREAAHAAAEGTEVELTARIAALATENAQLKEKLSASRAAVTTFASKQTDGESTAASLEERCATEARRREAAEAEALALRETLDRTGAELTEVLQRSEGVQSTLTRTVDRLAEQEALLEQLNRNASELNDARAVLTGEVTRLQAALAAAVTDKSDVMAQLVATQRELDRAVEQQDAQYCEEARLQDALTTTMSAFGVQTRQVRLGMAHVVDMSRAFYRVVEVVAKGAASATVKGEIVDKEAAAQSFASVGVASSVKGASPTATSVREILLPWSRALEWVASMEERLESLGTGSTSSDTSSSDSQCERRRRRRGRFTVADEEEEEAVDEEETSGADAVSTSFLCRAVPASHAEAAFARWICEQTAAASTIADLRSALADKEVELNNLRSAMDTLANDVMAEQDRADNLSAAIGDATEKIALVQAEFEEQLRQRTVATTAEVVEARRAEERARAAQLRAEEHLTVVENELKEQQAVLRKLQDENYRLTREADRLRRSSRHLESDSRALNKMSDSVTLQPLSYAGVSAVTEVESFTTATSAVEVVEQAQFLQVFSLQEDLMLSRRQARELEGREATLRQTCVTLEQQVSQLRVEATDAEKLREELATLRTDYAELEERYDQLERMTTAAGGGTMQELKQLRQQLKARETELDELKARVRGLVLSKVAPELEAARRQEALRESLSGITTQLAATQAQYGGGTGGSSNAGSRRASLASALSKPDHLSLSASSPSSQDLLTSRIEHLQILVHDHQEAFEKVQAAQLESRATMDTLEDQLAAKTAALERAEGLVAEYADTINVLTMTAVVGRGSGGAHLSTVQPLRNEVTNLVAEVPSLSVLPLTPLTPRPDVAADGQPRAAVAVASPTPRMPNLDEVATNNDGSVTDMEGDSVASSADTVLPSATHRRTDAEGSRRSARGTPARRSSSSSSNNTARKSFVGVTMIAKARKRARSSTTA</sequence>
<dbReference type="Proteomes" id="UP000063063">
    <property type="component" value="Chromosome 27"/>
</dbReference>
<keyword evidence="2" id="KW-1185">Reference proteome</keyword>
<reference evidence="1 2" key="1">
    <citation type="journal article" date="2015" name="Sci. Rep.">
        <title>The genome of Leishmania panamensis: insights into genomics of the L. (Viannia) subgenus.</title>
        <authorList>
            <person name="Llanes A."/>
            <person name="Restrepo C.M."/>
            <person name="Vecchio G.D."/>
            <person name="Anguizola F.J."/>
            <person name="Lleonart R."/>
        </authorList>
    </citation>
    <scope>NUCLEOTIDE SEQUENCE [LARGE SCALE GENOMIC DNA]</scope>
    <source>
        <strain evidence="1 2">MHOM/PA/94/PSC-1</strain>
    </source>
</reference>